<dbReference type="AlphaFoldDB" id="A0A0Q2R1Q8"/>
<dbReference type="GO" id="GO:0000166">
    <property type="term" value="F:nucleotide binding"/>
    <property type="evidence" value="ECO:0007669"/>
    <property type="project" value="UniProtKB-KW"/>
</dbReference>
<dbReference type="HAMAP" id="MF_00060">
    <property type="entry name" value="SurE"/>
    <property type="match status" value="1"/>
</dbReference>
<dbReference type="NCBIfam" id="NF001489">
    <property type="entry name" value="PRK00346.1-3"/>
    <property type="match status" value="1"/>
</dbReference>
<dbReference type="PANTHER" id="PTHR30457">
    <property type="entry name" value="5'-NUCLEOTIDASE SURE"/>
    <property type="match status" value="1"/>
</dbReference>
<accession>A0A0Q2R1Q8</accession>
<comment type="catalytic activity">
    <reaction evidence="1 9">
        <text>a ribonucleoside 5'-phosphate + H2O = a ribonucleoside + phosphate</text>
        <dbReference type="Rhea" id="RHEA:12484"/>
        <dbReference type="ChEBI" id="CHEBI:15377"/>
        <dbReference type="ChEBI" id="CHEBI:18254"/>
        <dbReference type="ChEBI" id="CHEBI:43474"/>
        <dbReference type="ChEBI" id="CHEBI:58043"/>
        <dbReference type="EC" id="3.1.3.5"/>
    </reaction>
</comment>
<dbReference type="SUPFAM" id="SSF64167">
    <property type="entry name" value="SurE-like"/>
    <property type="match status" value="1"/>
</dbReference>
<comment type="cofactor">
    <cofactor evidence="9">
        <name>a divalent metal cation</name>
        <dbReference type="ChEBI" id="CHEBI:60240"/>
    </cofactor>
    <text evidence="9">Binds 1 divalent metal cation per subunit.</text>
</comment>
<dbReference type="NCBIfam" id="TIGR00087">
    <property type="entry name" value="surE"/>
    <property type="match status" value="1"/>
</dbReference>
<dbReference type="FunFam" id="3.40.1210.10:FF:000001">
    <property type="entry name" value="5'/3'-nucleotidase SurE"/>
    <property type="match status" value="1"/>
</dbReference>
<reference evidence="11 12" key="1">
    <citation type="submission" date="2015-08" db="EMBL/GenBank/DDBJ databases">
        <title>Antibacterial properties of a collection of Vibrionaceae strains.</title>
        <authorList>
            <person name="Giubergia S."/>
        </authorList>
    </citation>
    <scope>NUCLEOTIDE SEQUENCE [LARGE SCALE GENOMIC DNA]</scope>
    <source>
        <strain evidence="11 12">S0821</strain>
    </source>
</reference>
<keyword evidence="6 9" id="KW-0479">Metal-binding</keyword>
<evidence type="ECO:0000256" key="3">
    <source>
        <dbReference type="ARBA" id="ARBA00004496"/>
    </source>
</evidence>
<dbReference type="InParanoid" id="A0A0Q2R1Q8"/>
<evidence type="ECO:0000256" key="5">
    <source>
        <dbReference type="ARBA" id="ARBA00022490"/>
    </source>
</evidence>
<feature type="binding site" evidence="9">
    <location>
        <position position="97"/>
    </location>
    <ligand>
        <name>a divalent metal cation</name>
        <dbReference type="ChEBI" id="CHEBI:60240"/>
    </ligand>
</feature>
<dbReference type="GO" id="GO:0005737">
    <property type="term" value="C:cytoplasm"/>
    <property type="evidence" value="ECO:0007669"/>
    <property type="project" value="UniProtKB-SubCell"/>
</dbReference>
<dbReference type="GO" id="GO:0008253">
    <property type="term" value="F:5'-nucleotidase activity"/>
    <property type="evidence" value="ECO:0007669"/>
    <property type="project" value="UniProtKB-UniRule"/>
</dbReference>
<dbReference type="PANTHER" id="PTHR30457:SF12">
    <property type="entry name" value="5'_3'-NUCLEOTIDASE SURE"/>
    <property type="match status" value="1"/>
</dbReference>
<evidence type="ECO:0000259" key="10">
    <source>
        <dbReference type="Pfam" id="PF01975"/>
    </source>
</evidence>
<evidence type="ECO:0000256" key="2">
    <source>
        <dbReference type="ARBA" id="ARBA00001946"/>
    </source>
</evidence>
<comment type="similarity">
    <text evidence="4 9">Belongs to the SurE nucleotidase family.</text>
</comment>
<dbReference type="EMBL" id="LKHS01000007">
    <property type="protein sequence ID" value="KQH86149.1"/>
    <property type="molecule type" value="Genomic_DNA"/>
</dbReference>
<comment type="function">
    <text evidence="9">Nucleotidase that shows phosphatase activity on nucleoside 5'-monophosphates.</text>
</comment>
<dbReference type="InterPro" id="IPR030048">
    <property type="entry name" value="SurE"/>
</dbReference>
<keyword evidence="7 9" id="KW-0547">Nucleotide-binding</keyword>
<keyword evidence="5 9" id="KW-0963">Cytoplasm</keyword>
<dbReference type="GO" id="GO:0008254">
    <property type="term" value="F:3'-nucleotidase activity"/>
    <property type="evidence" value="ECO:0007669"/>
    <property type="project" value="TreeGrafter"/>
</dbReference>
<gene>
    <name evidence="9" type="primary">surE</name>
    <name evidence="11" type="ORF">AMR76_08895</name>
</gene>
<evidence type="ECO:0000256" key="7">
    <source>
        <dbReference type="ARBA" id="ARBA00022741"/>
    </source>
</evidence>
<comment type="caution">
    <text evidence="11">The sequence shown here is derived from an EMBL/GenBank/DDBJ whole genome shotgun (WGS) entry which is preliminary data.</text>
</comment>
<evidence type="ECO:0000256" key="1">
    <source>
        <dbReference type="ARBA" id="ARBA00000815"/>
    </source>
</evidence>
<evidence type="ECO:0000256" key="4">
    <source>
        <dbReference type="ARBA" id="ARBA00011062"/>
    </source>
</evidence>
<feature type="binding site" evidence="9">
    <location>
        <position position="13"/>
    </location>
    <ligand>
        <name>a divalent metal cation</name>
        <dbReference type="ChEBI" id="CHEBI:60240"/>
    </ligand>
</feature>
<name>A0A0Q2R1Q8_VIBFU</name>
<dbReference type="OrthoDB" id="9780815at2"/>
<keyword evidence="8 9" id="KW-0378">Hydrolase</keyword>
<feature type="binding site" evidence="9">
    <location>
        <position position="44"/>
    </location>
    <ligand>
        <name>a divalent metal cation</name>
        <dbReference type="ChEBI" id="CHEBI:60240"/>
    </ligand>
</feature>
<evidence type="ECO:0000256" key="6">
    <source>
        <dbReference type="ARBA" id="ARBA00022723"/>
    </source>
</evidence>
<dbReference type="FunCoup" id="A0A0Q2R1Q8">
    <property type="interactions" value="247"/>
</dbReference>
<feature type="domain" description="Survival protein SurE-like phosphatase/nucleotidase" evidence="10">
    <location>
        <begin position="8"/>
        <end position="187"/>
    </location>
</feature>
<evidence type="ECO:0000313" key="12">
    <source>
        <dbReference type="Proteomes" id="UP000051221"/>
    </source>
</evidence>
<dbReference type="Pfam" id="PF01975">
    <property type="entry name" value="SurE"/>
    <property type="match status" value="1"/>
</dbReference>
<dbReference type="InterPro" id="IPR036523">
    <property type="entry name" value="SurE-like_sf"/>
</dbReference>
<comment type="cofactor">
    <cofactor evidence="2">
        <name>Mg(2+)</name>
        <dbReference type="ChEBI" id="CHEBI:18420"/>
    </cofactor>
</comment>
<dbReference type="NCBIfam" id="NF001490">
    <property type="entry name" value="PRK00346.1-4"/>
    <property type="match status" value="1"/>
</dbReference>
<proteinExistence type="inferred from homology"/>
<evidence type="ECO:0000313" key="11">
    <source>
        <dbReference type="EMBL" id="KQH86149.1"/>
    </source>
</evidence>
<dbReference type="Proteomes" id="UP000051221">
    <property type="component" value="Unassembled WGS sequence"/>
</dbReference>
<evidence type="ECO:0000256" key="9">
    <source>
        <dbReference type="HAMAP-Rule" id="MF_00060"/>
    </source>
</evidence>
<dbReference type="Gene3D" id="3.40.1210.10">
    <property type="entry name" value="Survival protein SurE-like phosphatase/nucleotidase"/>
    <property type="match status" value="1"/>
</dbReference>
<feature type="binding site" evidence="9">
    <location>
        <position position="14"/>
    </location>
    <ligand>
        <name>a divalent metal cation</name>
        <dbReference type="ChEBI" id="CHEBI:60240"/>
    </ligand>
</feature>
<organism evidence="11 12">
    <name type="scientific">Vibrio furnissii</name>
    <dbReference type="NCBI Taxonomy" id="29494"/>
    <lineage>
        <taxon>Bacteria</taxon>
        <taxon>Pseudomonadati</taxon>
        <taxon>Pseudomonadota</taxon>
        <taxon>Gammaproteobacteria</taxon>
        <taxon>Vibrionales</taxon>
        <taxon>Vibrionaceae</taxon>
        <taxon>Vibrio</taxon>
    </lineage>
</organism>
<evidence type="ECO:0000256" key="8">
    <source>
        <dbReference type="ARBA" id="ARBA00022801"/>
    </source>
</evidence>
<dbReference type="GeneID" id="50534525"/>
<dbReference type="OMA" id="DCVHIAL"/>
<dbReference type="RefSeq" id="WP_004723832.1">
    <property type="nucleotide sequence ID" value="NZ_CABLCD010000005.1"/>
</dbReference>
<keyword evidence="12" id="KW-1185">Reference proteome</keyword>
<dbReference type="GO" id="GO:0004309">
    <property type="term" value="F:exopolyphosphatase activity"/>
    <property type="evidence" value="ECO:0007669"/>
    <property type="project" value="TreeGrafter"/>
</dbReference>
<dbReference type="GO" id="GO:0046872">
    <property type="term" value="F:metal ion binding"/>
    <property type="evidence" value="ECO:0007669"/>
    <property type="project" value="UniProtKB-UniRule"/>
</dbReference>
<dbReference type="InterPro" id="IPR002828">
    <property type="entry name" value="SurE-like_Pase/nucleotidase"/>
</dbReference>
<protein>
    <recommendedName>
        <fullName evidence="9">5'-nucleotidase SurE</fullName>
        <ecNumber evidence="9">3.1.3.5</ecNumber>
    </recommendedName>
    <alternativeName>
        <fullName evidence="9">Nucleoside 5'-monophosphate phosphohydrolase</fullName>
    </alternativeName>
</protein>
<dbReference type="EC" id="3.1.3.5" evidence="9"/>
<comment type="subcellular location">
    <subcellularLocation>
        <location evidence="3 9">Cytoplasm</location>
    </subcellularLocation>
</comment>
<sequence length="255" mass="27658">MSENKLRILLSNDDGVYAEGIRALAYALSDLAEIIIVAPDRNRSGASNSLTLEQPLRVTRIEPNTYSVQGTPTDCVHFALNELLKDDLPDLVLSGINHGANLGDDVLYSGTVAAAMEGHFLGVQSIAFSLVGKHHFATAGKIARQLVLQHLSAPIPTNRLINVNIPDLPFDQLKGHQVTRLGARHHAESMIKQKDPRGHDIYWLGPPGKEQDAGEGTDFHAVEHGYVSITPMQVDLTAHESLGAMNLWLKEGADG</sequence>